<dbReference type="InterPro" id="IPR011053">
    <property type="entry name" value="Single_hybrid_motif"/>
</dbReference>
<dbReference type="PROSITE" id="PS50968">
    <property type="entry name" value="BIOTINYL_LIPOYL"/>
    <property type="match status" value="2"/>
</dbReference>
<dbReference type="PROSITE" id="PS51826">
    <property type="entry name" value="PSBD"/>
    <property type="match status" value="1"/>
</dbReference>
<comment type="caution">
    <text evidence="15">The sequence shown here is derived from an EMBL/GenBank/DDBJ whole genome shotgun (WGS) entry which is preliminary data.</text>
</comment>
<feature type="region of interest" description="Disordered" evidence="12">
    <location>
        <begin position="81"/>
        <end position="112"/>
    </location>
</feature>
<evidence type="ECO:0000256" key="3">
    <source>
        <dbReference type="ARBA" id="ARBA00005145"/>
    </source>
</evidence>
<dbReference type="InterPro" id="IPR014276">
    <property type="entry name" value="2-oxoglutarate_DH_E2"/>
</dbReference>
<dbReference type="RefSeq" id="WP_167222675.1">
    <property type="nucleotide sequence ID" value="NZ_JAAQPH010000004.1"/>
</dbReference>
<evidence type="ECO:0000313" key="16">
    <source>
        <dbReference type="Proteomes" id="UP000761264"/>
    </source>
</evidence>
<dbReference type="AlphaFoldDB" id="A0A967CBD1"/>
<dbReference type="Pfam" id="PF02817">
    <property type="entry name" value="E3_binding"/>
    <property type="match status" value="1"/>
</dbReference>
<organism evidence="15 16">
    <name type="scientific">Pelagibius litoralis</name>
    <dbReference type="NCBI Taxonomy" id="374515"/>
    <lineage>
        <taxon>Bacteria</taxon>
        <taxon>Pseudomonadati</taxon>
        <taxon>Pseudomonadota</taxon>
        <taxon>Alphaproteobacteria</taxon>
        <taxon>Rhodospirillales</taxon>
        <taxon>Rhodovibrionaceae</taxon>
        <taxon>Pelagibius</taxon>
    </lineage>
</organism>
<evidence type="ECO:0000256" key="6">
    <source>
        <dbReference type="ARBA" id="ARBA00022532"/>
    </source>
</evidence>
<dbReference type="Gene3D" id="4.10.320.10">
    <property type="entry name" value="E3-binding domain"/>
    <property type="match status" value="1"/>
</dbReference>
<dbReference type="CDD" id="cd06849">
    <property type="entry name" value="lipoyl_domain"/>
    <property type="match status" value="2"/>
</dbReference>
<keyword evidence="9 15" id="KW-0012">Acyltransferase</keyword>
<comment type="pathway">
    <text evidence="3">Amino-acid degradation; L-lysine degradation via saccharopine pathway; glutaryl-CoA from L-lysine: step 6/6.</text>
</comment>
<gene>
    <name evidence="15" type="primary">odhB</name>
    <name evidence="15" type="ORF">HBA54_06625</name>
</gene>
<feature type="domain" description="Lipoyl-binding" evidence="13">
    <location>
        <begin position="118"/>
        <end position="193"/>
    </location>
</feature>
<dbReference type="InterPro" id="IPR006255">
    <property type="entry name" value="SucB"/>
</dbReference>
<comment type="subunit">
    <text evidence="5">Forms a 24-polypeptide structural core with octahedral symmetry. Part of the 2-oxoglutarate dehydrogenase (OGDH) complex composed of E1 (2-oxoglutarate dehydrogenase), E2 (dihydrolipoamide succinyltransferase) and E3 (dihydrolipoamide dehydrogenase); the complex contains multiple copies of the three enzymatic components (E1, E2 and E3).</text>
</comment>
<feature type="region of interest" description="Disordered" evidence="12">
    <location>
        <begin position="309"/>
        <end position="342"/>
    </location>
</feature>
<dbReference type="FunFam" id="3.30.559.10:FF:000007">
    <property type="entry name" value="Dihydrolipoamide acetyltransferase component of pyruvate dehydrogenase complex"/>
    <property type="match status" value="1"/>
</dbReference>
<evidence type="ECO:0000256" key="4">
    <source>
        <dbReference type="ARBA" id="ARBA00007317"/>
    </source>
</evidence>
<evidence type="ECO:0000259" key="13">
    <source>
        <dbReference type="PROSITE" id="PS50968"/>
    </source>
</evidence>
<dbReference type="Gene3D" id="3.30.559.10">
    <property type="entry name" value="Chloramphenicol acetyltransferase-like domain"/>
    <property type="match status" value="1"/>
</dbReference>
<accession>A0A967CBD1</accession>
<evidence type="ECO:0000256" key="9">
    <source>
        <dbReference type="ARBA" id="ARBA00023315"/>
    </source>
</evidence>
<dbReference type="InterPro" id="IPR023213">
    <property type="entry name" value="CAT-like_dom_sf"/>
</dbReference>
<dbReference type="PANTHER" id="PTHR43416">
    <property type="entry name" value="DIHYDROLIPOYLLYSINE-RESIDUE SUCCINYLTRANSFERASE COMPONENT OF 2-OXOGLUTARATE DEHYDROGENASE COMPLEX, MITOCHONDRIAL-RELATED"/>
    <property type="match status" value="1"/>
</dbReference>
<dbReference type="EMBL" id="JAAQPH010000004">
    <property type="protein sequence ID" value="NIA68263.1"/>
    <property type="molecule type" value="Genomic_DNA"/>
</dbReference>
<dbReference type="PANTHER" id="PTHR43416:SF5">
    <property type="entry name" value="DIHYDROLIPOYLLYSINE-RESIDUE SUCCINYLTRANSFERASE COMPONENT OF 2-OXOGLUTARATE DEHYDROGENASE COMPLEX, MITOCHONDRIAL"/>
    <property type="match status" value="1"/>
</dbReference>
<dbReference type="Gene3D" id="2.40.50.100">
    <property type="match status" value="2"/>
</dbReference>
<name>A0A967CBD1_9PROT</name>
<comment type="cofactor">
    <cofactor evidence="1">
        <name>(R)-lipoate</name>
        <dbReference type="ChEBI" id="CHEBI:83088"/>
    </cofactor>
</comment>
<dbReference type="NCBIfam" id="TIGR01347">
    <property type="entry name" value="sucB"/>
    <property type="match status" value="1"/>
</dbReference>
<evidence type="ECO:0000256" key="11">
    <source>
        <dbReference type="NCBIfam" id="TIGR01347"/>
    </source>
</evidence>
<dbReference type="InterPro" id="IPR001078">
    <property type="entry name" value="2-oxoacid_DH_actylTfrase"/>
</dbReference>
<comment type="similarity">
    <text evidence="4">Belongs to the 2-oxoacid dehydrogenase family.</text>
</comment>
<evidence type="ECO:0000256" key="1">
    <source>
        <dbReference type="ARBA" id="ARBA00001938"/>
    </source>
</evidence>
<keyword evidence="8" id="KW-0450">Lipoyl</keyword>
<dbReference type="GO" id="GO:0045252">
    <property type="term" value="C:oxoglutarate dehydrogenase complex"/>
    <property type="evidence" value="ECO:0007669"/>
    <property type="project" value="UniProtKB-UniRule"/>
</dbReference>
<dbReference type="InterPro" id="IPR003016">
    <property type="entry name" value="2-oxoA_DH_lipoyl-BS"/>
</dbReference>
<dbReference type="GO" id="GO:0005829">
    <property type="term" value="C:cytosol"/>
    <property type="evidence" value="ECO:0007669"/>
    <property type="project" value="TreeGrafter"/>
</dbReference>
<sequence>MATDIVVPTLGESVSEATVAQWLKKPGEAVAVDDPLVELETDKVTLEVNATAAGVLAEVIAGEGDNVEVGAVLGRIGEGEGSVAAAPPAASPAPAPATPDPPAAAPVSAPAPAGNGKTMEIVVPTLGESVTEATVAQWLKKAGDAVGADEGLVELETDKVTLEVNAPAAGSLQSIAAEEGATVEVGALLAVFSAGGAGASAAPAAAPATAPAPAAGPAAAPSVQAAAPAPSAAPVALDPAAAARTGGKITKADLEAFLTESAVGKLGPAVRKLVEENKLDPAVIPASGKDGRLTKEDVVDFLEGKTQPIPGAIPSPVSAPASSPAAAPAQAPAAAGPREERVRMPKLRQTIARRLKEAQNTAAMLTTFNEADMSAVMALRAQYKDGFEKKHGVKLGFSSFFTKACVAALQELPAVNARIDGDEIVYNKFYDIGMAVSTPNGLMVPVMRDCDKLGFAEIEKSLGELAAKGRDGKLSMDEMTGGTFTITNGGVFGSMMSTPILNMPQSAILGLHKIQQRPMAVNGQVEIRPMMYLALSYDHRIIDGREAVTFLVRVKEAIEDPQRLLIGM</sequence>
<feature type="domain" description="Peripheral subunit-binding (PSBD)" evidence="14">
    <location>
        <begin position="265"/>
        <end position="302"/>
    </location>
</feature>
<dbReference type="SUPFAM" id="SSF47005">
    <property type="entry name" value="Peripheral subunit-binding domain of 2-oxo acid dehydrogenase complex"/>
    <property type="match status" value="1"/>
</dbReference>
<evidence type="ECO:0000256" key="2">
    <source>
        <dbReference type="ARBA" id="ARBA00004052"/>
    </source>
</evidence>
<dbReference type="Proteomes" id="UP000761264">
    <property type="component" value="Unassembled WGS sequence"/>
</dbReference>
<evidence type="ECO:0000256" key="12">
    <source>
        <dbReference type="SAM" id="MobiDB-lite"/>
    </source>
</evidence>
<keyword evidence="6" id="KW-0816">Tricarboxylic acid cycle</keyword>
<dbReference type="SUPFAM" id="SSF51230">
    <property type="entry name" value="Single hybrid motif"/>
    <property type="match status" value="2"/>
</dbReference>
<evidence type="ECO:0000313" key="15">
    <source>
        <dbReference type="EMBL" id="NIA68263.1"/>
    </source>
</evidence>
<dbReference type="NCBIfam" id="NF004309">
    <property type="entry name" value="PRK05704.1"/>
    <property type="match status" value="1"/>
</dbReference>
<comment type="function">
    <text evidence="2">E2 component of the 2-oxoglutarate dehydrogenase (OGDH) complex which catalyzes the second step in the conversion of 2-oxoglutarate to succinyl-CoA and CO(2).</text>
</comment>
<reference evidence="15" key="1">
    <citation type="submission" date="2020-03" db="EMBL/GenBank/DDBJ databases">
        <title>Genome of Pelagibius litoralis DSM 21314T.</title>
        <authorList>
            <person name="Wang G."/>
        </authorList>
    </citation>
    <scope>NUCLEOTIDE SEQUENCE</scope>
    <source>
        <strain evidence="15">DSM 21314</strain>
    </source>
</reference>
<dbReference type="InterPro" id="IPR004167">
    <property type="entry name" value="PSBD"/>
</dbReference>
<dbReference type="GO" id="GO:0006099">
    <property type="term" value="P:tricarboxylic acid cycle"/>
    <property type="evidence" value="ECO:0007669"/>
    <property type="project" value="UniProtKB-UniRule"/>
</dbReference>
<dbReference type="GO" id="GO:0004149">
    <property type="term" value="F:dihydrolipoyllysine-residue succinyltransferase activity"/>
    <property type="evidence" value="ECO:0007669"/>
    <property type="project" value="UniProtKB-UniRule"/>
</dbReference>
<evidence type="ECO:0000256" key="5">
    <source>
        <dbReference type="ARBA" id="ARBA00011666"/>
    </source>
</evidence>
<evidence type="ECO:0000259" key="14">
    <source>
        <dbReference type="PROSITE" id="PS51826"/>
    </source>
</evidence>
<dbReference type="InterPro" id="IPR036625">
    <property type="entry name" value="E3-bd_dom_sf"/>
</dbReference>
<evidence type="ECO:0000256" key="8">
    <source>
        <dbReference type="ARBA" id="ARBA00022823"/>
    </source>
</evidence>
<protein>
    <recommendedName>
        <fullName evidence="11">Dihydrolipoyllysine-residue succinyltransferase</fullName>
        <ecNumber evidence="11">2.3.1.61</ecNumber>
    </recommendedName>
</protein>
<dbReference type="InterPro" id="IPR000089">
    <property type="entry name" value="Biotin_lipoyl"/>
</dbReference>
<comment type="catalytic activity">
    <reaction evidence="10">
        <text>N(6)-[(R)-dihydrolipoyl]-L-lysyl-[protein] + succinyl-CoA = N(6)-[(R)-S(8)-succinyldihydrolipoyl]-L-lysyl-[protein] + CoA</text>
        <dbReference type="Rhea" id="RHEA:15213"/>
        <dbReference type="Rhea" id="RHEA-COMP:10475"/>
        <dbReference type="Rhea" id="RHEA-COMP:20092"/>
        <dbReference type="ChEBI" id="CHEBI:57287"/>
        <dbReference type="ChEBI" id="CHEBI:57292"/>
        <dbReference type="ChEBI" id="CHEBI:83100"/>
        <dbReference type="ChEBI" id="CHEBI:83120"/>
        <dbReference type="EC" id="2.3.1.61"/>
    </reaction>
</comment>
<keyword evidence="7 15" id="KW-0808">Transferase</keyword>
<dbReference type="NCBIfam" id="TIGR02927">
    <property type="entry name" value="SucB_Actino"/>
    <property type="match status" value="1"/>
</dbReference>
<dbReference type="EC" id="2.3.1.61" evidence="11"/>
<dbReference type="SUPFAM" id="SSF52777">
    <property type="entry name" value="CoA-dependent acyltransferases"/>
    <property type="match status" value="1"/>
</dbReference>
<feature type="compositionally biased region" description="Low complexity" evidence="12">
    <location>
        <begin position="309"/>
        <end position="336"/>
    </location>
</feature>
<proteinExistence type="inferred from homology"/>
<feature type="compositionally biased region" description="Pro residues" evidence="12">
    <location>
        <begin position="89"/>
        <end position="104"/>
    </location>
</feature>
<dbReference type="PROSITE" id="PS00189">
    <property type="entry name" value="LIPOYL"/>
    <property type="match status" value="2"/>
</dbReference>
<dbReference type="InterPro" id="IPR050537">
    <property type="entry name" value="2-oxoacid_dehydrogenase"/>
</dbReference>
<feature type="domain" description="Lipoyl-binding" evidence="13">
    <location>
        <begin position="2"/>
        <end position="77"/>
    </location>
</feature>
<evidence type="ECO:0000256" key="10">
    <source>
        <dbReference type="ARBA" id="ARBA00052761"/>
    </source>
</evidence>
<dbReference type="Pfam" id="PF00364">
    <property type="entry name" value="Biotin_lipoyl"/>
    <property type="match status" value="2"/>
</dbReference>
<keyword evidence="16" id="KW-1185">Reference proteome</keyword>
<dbReference type="Pfam" id="PF00198">
    <property type="entry name" value="2-oxoacid_dh"/>
    <property type="match status" value="1"/>
</dbReference>
<evidence type="ECO:0000256" key="7">
    <source>
        <dbReference type="ARBA" id="ARBA00022679"/>
    </source>
</evidence>
<dbReference type="GO" id="GO:0006554">
    <property type="term" value="P:lysine catabolic process"/>
    <property type="evidence" value="ECO:0007669"/>
    <property type="project" value="UniProtKB-UniRule"/>
</dbReference>